<evidence type="ECO:0000313" key="1">
    <source>
        <dbReference type="EMBL" id="TDD48997.1"/>
    </source>
</evidence>
<proteinExistence type="predicted"/>
<name>A0A4V2YMA4_9PSEU</name>
<evidence type="ECO:0000313" key="2">
    <source>
        <dbReference type="Proteomes" id="UP000294947"/>
    </source>
</evidence>
<accession>A0A4V2YMA4</accession>
<gene>
    <name evidence="1" type="ORF">E1288_20980</name>
</gene>
<comment type="caution">
    <text evidence="1">The sequence shown here is derived from an EMBL/GenBank/DDBJ whole genome shotgun (WGS) entry which is preliminary data.</text>
</comment>
<dbReference type="EMBL" id="SMKW01000027">
    <property type="protein sequence ID" value="TDD48997.1"/>
    <property type="molecule type" value="Genomic_DNA"/>
</dbReference>
<sequence>MLVDGFRVDLTALTHASEGVRDTINAMNRRKVSDIDSPADAFGHDRLATTVADFCDRWNEGVSNLTEDAKEISGRLDHCVQAYRHTDEAARAHFEGILQRAGGDDPAAQ</sequence>
<organism evidence="1 2">
    <name type="scientific">Saccharopolyspora elongata</name>
    <dbReference type="NCBI Taxonomy" id="2530387"/>
    <lineage>
        <taxon>Bacteria</taxon>
        <taxon>Bacillati</taxon>
        <taxon>Actinomycetota</taxon>
        <taxon>Actinomycetes</taxon>
        <taxon>Pseudonocardiales</taxon>
        <taxon>Pseudonocardiaceae</taxon>
        <taxon>Saccharopolyspora</taxon>
    </lineage>
</organism>
<reference evidence="1 2" key="1">
    <citation type="submission" date="2019-03" db="EMBL/GenBank/DDBJ databases">
        <title>Draft genome sequences of novel Actinobacteria.</title>
        <authorList>
            <person name="Sahin N."/>
            <person name="Ay H."/>
            <person name="Saygin H."/>
        </authorList>
    </citation>
    <scope>NUCLEOTIDE SEQUENCE [LARGE SCALE GENOMIC DNA]</scope>
    <source>
        <strain evidence="1 2">7K502</strain>
    </source>
</reference>
<keyword evidence="2" id="KW-1185">Reference proteome</keyword>
<protein>
    <recommendedName>
        <fullName evidence="3">Excreted virulence factor EspC (Type VII ESX diderm)</fullName>
    </recommendedName>
</protein>
<dbReference type="AlphaFoldDB" id="A0A4V2YMA4"/>
<dbReference type="Proteomes" id="UP000294947">
    <property type="component" value="Unassembled WGS sequence"/>
</dbReference>
<dbReference type="OrthoDB" id="3262422at2"/>
<evidence type="ECO:0008006" key="3">
    <source>
        <dbReference type="Google" id="ProtNLM"/>
    </source>
</evidence>